<keyword evidence="3" id="KW-1185">Reference proteome</keyword>
<keyword evidence="1" id="KW-1133">Transmembrane helix</keyword>
<dbReference type="Pfam" id="PF01944">
    <property type="entry name" value="SpoIIM"/>
    <property type="match status" value="1"/>
</dbReference>
<organism evidence="2 3">
    <name type="scientific">Methanocorpusculum petauri</name>
    <dbReference type="NCBI Taxonomy" id="3002863"/>
    <lineage>
        <taxon>Archaea</taxon>
        <taxon>Methanobacteriati</taxon>
        <taxon>Methanobacteriota</taxon>
        <taxon>Stenosarchaea group</taxon>
        <taxon>Methanomicrobia</taxon>
        <taxon>Methanomicrobiales</taxon>
        <taxon>Methanocorpusculaceae</taxon>
        <taxon>Methanocorpusculum</taxon>
    </lineage>
</organism>
<evidence type="ECO:0000256" key="1">
    <source>
        <dbReference type="SAM" id="Phobius"/>
    </source>
</evidence>
<keyword evidence="1" id="KW-0812">Transmembrane</keyword>
<feature type="transmembrane region" description="Helical" evidence="1">
    <location>
        <begin position="109"/>
        <end position="136"/>
    </location>
</feature>
<dbReference type="InterPro" id="IPR002798">
    <property type="entry name" value="SpoIIM-like"/>
</dbReference>
<comment type="caution">
    <text evidence="2">The sequence shown here is derived from an EMBL/GenBank/DDBJ whole genome shotgun (WGS) entry which is preliminary data.</text>
</comment>
<accession>A0ABT4IHY4</accession>
<dbReference type="Proteomes" id="UP001141422">
    <property type="component" value="Unassembled WGS sequence"/>
</dbReference>
<dbReference type="EMBL" id="JAPTGB010000017">
    <property type="protein sequence ID" value="MCZ0861166.1"/>
    <property type="molecule type" value="Genomic_DNA"/>
</dbReference>
<sequence>MMSDRKIYFVALAVVVVLFFGSCMYGYTASIEMPEEADEIVVTFQSSTTELDTSAPALLSWQIFFNNLKVCLILFIGGMTFGAVTLFVLVSNGYVIGNISGVMLRGHDVSVFAATIVPHGIFEIAAILMAAALGLQTGRSLYLDAQGRDNAGTTCLWYGTRFLLVVVPLLIIAALVETFVTPEIAMMALAGV</sequence>
<feature type="transmembrane region" description="Helical" evidence="1">
    <location>
        <begin position="72"/>
        <end position="97"/>
    </location>
</feature>
<proteinExistence type="predicted"/>
<reference evidence="2" key="1">
    <citation type="submission" date="2022-12" db="EMBL/GenBank/DDBJ databases">
        <title>Isolation and characterisation of novel Methanocorpusculum spp. from native Australian herbivores indicates the genus is ancestrally host-associated.</title>
        <authorList>
            <person name="Volmer J.G."/>
            <person name="Soo R.M."/>
            <person name="Evans P.N."/>
            <person name="Hoedt E.C."/>
            <person name="Astorga Alsina A.L."/>
            <person name="Woodcroft B.J."/>
            <person name="Tyson G.W."/>
            <person name="Hugenholtz P."/>
            <person name="Morrison M."/>
        </authorList>
    </citation>
    <scope>NUCLEOTIDE SEQUENCE</scope>
    <source>
        <strain evidence="2">MG</strain>
    </source>
</reference>
<feature type="transmembrane region" description="Helical" evidence="1">
    <location>
        <begin position="7"/>
        <end position="27"/>
    </location>
</feature>
<dbReference type="PANTHER" id="PTHR35337">
    <property type="entry name" value="SLR1478 PROTEIN"/>
    <property type="match status" value="1"/>
</dbReference>
<protein>
    <submittedName>
        <fullName evidence="2">Stage II sporulation protein M</fullName>
    </submittedName>
</protein>
<dbReference type="PROSITE" id="PS51257">
    <property type="entry name" value="PROKAR_LIPOPROTEIN"/>
    <property type="match status" value="1"/>
</dbReference>
<feature type="transmembrane region" description="Helical" evidence="1">
    <location>
        <begin position="156"/>
        <end position="176"/>
    </location>
</feature>
<evidence type="ECO:0000313" key="3">
    <source>
        <dbReference type="Proteomes" id="UP001141422"/>
    </source>
</evidence>
<name>A0ABT4IHY4_9EURY</name>
<dbReference type="RefSeq" id="WP_268925358.1">
    <property type="nucleotide sequence ID" value="NZ_JAPTGB010000017.1"/>
</dbReference>
<evidence type="ECO:0000313" key="2">
    <source>
        <dbReference type="EMBL" id="MCZ0861166.1"/>
    </source>
</evidence>
<gene>
    <name evidence="2" type="ORF">O0S10_08025</name>
</gene>
<keyword evidence="1" id="KW-0472">Membrane</keyword>
<dbReference type="PANTHER" id="PTHR35337:SF1">
    <property type="entry name" value="SLR1478 PROTEIN"/>
    <property type="match status" value="1"/>
</dbReference>